<proteinExistence type="predicted"/>
<dbReference type="RefSeq" id="WP_069483130.1">
    <property type="nucleotide sequence ID" value="NZ_KV766182.1"/>
</dbReference>
<dbReference type="AlphaFoldDB" id="A0A1E4QZZ2"/>
<name>A0A1E4QZZ2_9BACI</name>
<accession>A0A1E4QZZ2</accession>
<gene>
    <name evidence="1" type="ORF">BG258_20410</name>
</gene>
<comment type="caution">
    <text evidence="1">The sequence shown here is derived from an EMBL/GenBank/DDBJ whole genome shotgun (WGS) entry which is preliminary data.</text>
</comment>
<dbReference type="Proteomes" id="UP000094784">
    <property type="component" value="Unassembled WGS sequence"/>
</dbReference>
<organism evidence="1 2">
    <name type="scientific">Lysinibacillus fusiformis</name>
    <dbReference type="NCBI Taxonomy" id="28031"/>
    <lineage>
        <taxon>Bacteria</taxon>
        <taxon>Bacillati</taxon>
        <taxon>Bacillota</taxon>
        <taxon>Bacilli</taxon>
        <taxon>Bacillales</taxon>
        <taxon>Bacillaceae</taxon>
        <taxon>Lysinibacillus</taxon>
    </lineage>
</organism>
<evidence type="ECO:0000313" key="1">
    <source>
        <dbReference type="EMBL" id="ODV53745.1"/>
    </source>
</evidence>
<dbReference type="OrthoDB" id="2585826at2"/>
<protein>
    <submittedName>
        <fullName evidence="1">Uncharacterized protein</fullName>
    </submittedName>
</protein>
<evidence type="ECO:0000313" key="2">
    <source>
        <dbReference type="Proteomes" id="UP000094784"/>
    </source>
</evidence>
<reference evidence="1 2" key="1">
    <citation type="submission" date="2016-09" db="EMBL/GenBank/DDBJ databases">
        <title>Draft genome sequence of the soil isolate, Lysinibacillus fusiformis M5, a potential hypoxanthine producer.</title>
        <authorList>
            <person name="Gallegos-Monterrosa R."/>
            <person name="Maroti G."/>
            <person name="Balint B."/>
            <person name="Kovacs A.T."/>
        </authorList>
    </citation>
    <scope>NUCLEOTIDE SEQUENCE [LARGE SCALE GENOMIC DNA]</scope>
    <source>
        <strain evidence="1 2">M5</strain>
    </source>
</reference>
<sequence length="606" mass="69738">MIIEKELLGLSDVAKLCGTSNSNISNWRSRDSKFPTPYTDTSAGPIWKAEDIVEYLKRKFKDEYDVISTGKISSKRMAIIGRARGGKSFVNSRFVFDRNGFVNLFCGNNSDKTACPIFIKISEYVTLESFVFHTDFNSIYRVEDENDELKKLKNRISELVDKSYLQDEVQKMVEIEGVIREIRSIEELYPNRKNSNTYIDTFQRPSVFCKELLRECGLGSIEIVDTPGVSGNVEAAKIAKSDIYLFLVKPDNGDESQTLRKIVTQIKADVATSKVAFLYKKEGFFFTHKKYEDARIAVRKDMEAYSELFKDLKGNIISTELDVLDPASHCILFPTMDRDEITLPEELFLEEVKVKLLEAFKPENESRKDEEFEKMISELGIKANTFTLDIMRNIPVHEFGKGENEYSLDQVIAGQHDRVMTKDNYRLHNDLDKAYSKESSILDKYFSTFTAAEYPEEWQQILIKYIYRKLIISVRADRGLGVGTHPWEEKPARTMLVEESILAERILGNIIEKDKVFRNEAYRKALRDSNITSASWNYVGCIDNDEAITKLKIVKECLSNVGVSSRQEMVLCRYVGGLRKIAQYKILKKMGYKEDECMKELKSLPF</sequence>
<dbReference type="EMBL" id="MECQ01000003">
    <property type="protein sequence ID" value="ODV53745.1"/>
    <property type="molecule type" value="Genomic_DNA"/>
</dbReference>